<keyword evidence="13 14" id="KW-0234">DNA repair</keyword>
<dbReference type="NCBIfam" id="TIGR02773">
    <property type="entry name" value="addB_Gpos"/>
    <property type="match status" value="1"/>
</dbReference>
<dbReference type="InterPro" id="IPR027417">
    <property type="entry name" value="P-loop_NTPase"/>
</dbReference>
<keyword evidence="5 14" id="KW-0227">DNA damage</keyword>
<feature type="binding site" evidence="14">
    <location>
        <position position="1115"/>
    </location>
    <ligand>
        <name>[4Fe-4S] cluster</name>
        <dbReference type="ChEBI" id="CHEBI:49883"/>
    </ligand>
</feature>
<comment type="miscellaneous">
    <text evidence="14">Despite having conserved helicase domains, this subunit does not have helicase activity.</text>
</comment>
<dbReference type="InterPro" id="IPR014017">
    <property type="entry name" value="DNA_helicase_UvrD-like_C"/>
</dbReference>
<evidence type="ECO:0000256" key="13">
    <source>
        <dbReference type="ARBA" id="ARBA00023204"/>
    </source>
</evidence>
<dbReference type="STRING" id="1121421.SAMN02745123_03250"/>
<keyword evidence="3 14" id="KW-0479">Metal-binding</keyword>
<feature type="domain" description="UvrD-like helicase C-terminal" evidence="15">
    <location>
        <begin position="280"/>
        <end position="591"/>
    </location>
</feature>
<dbReference type="EMBL" id="FRAR01000025">
    <property type="protein sequence ID" value="SHK82366.1"/>
    <property type="molecule type" value="Genomic_DNA"/>
</dbReference>
<evidence type="ECO:0000256" key="8">
    <source>
        <dbReference type="ARBA" id="ARBA00022839"/>
    </source>
</evidence>
<accession>A0A1M6VM77</accession>
<dbReference type="Gene3D" id="3.90.320.10">
    <property type="match status" value="1"/>
</dbReference>
<dbReference type="SUPFAM" id="SSF52540">
    <property type="entry name" value="P-loop containing nucleoside triphosphate hydrolases"/>
    <property type="match status" value="1"/>
</dbReference>
<gene>
    <name evidence="14" type="primary">addB</name>
    <name evidence="16" type="ORF">SAMN02745123_03250</name>
</gene>
<dbReference type="Proteomes" id="UP000183997">
    <property type="component" value="Unassembled WGS sequence"/>
</dbReference>
<dbReference type="GO" id="GO:0000724">
    <property type="term" value="P:double-strand break repair via homologous recombination"/>
    <property type="evidence" value="ECO:0007669"/>
    <property type="project" value="UniProtKB-UniRule"/>
</dbReference>
<comment type="cofactor">
    <cofactor evidence="14">
        <name>[4Fe-4S] cluster</name>
        <dbReference type="ChEBI" id="CHEBI:49883"/>
    </cofactor>
    <text evidence="14">Binds 1 [4Fe-4S] cluster.</text>
</comment>
<evidence type="ECO:0000256" key="12">
    <source>
        <dbReference type="ARBA" id="ARBA00023125"/>
    </source>
</evidence>
<dbReference type="GO" id="GO:0005524">
    <property type="term" value="F:ATP binding"/>
    <property type="evidence" value="ECO:0007669"/>
    <property type="project" value="UniProtKB-UniRule"/>
</dbReference>
<evidence type="ECO:0000256" key="6">
    <source>
        <dbReference type="ARBA" id="ARBA00022801"/>
    </source>
</evidence>
<dbReference type="GO" id="GO:0008409">
    <property type="term" value="F:5'-3' exonuclease activity"/>
    <property type="evidence" value="ECO:0007669"/>
    <property type="project" value="UniProtKB-UniRule"/>
</dbReference>
<keyword evidence="1 14" id="KW-0004">4Fe-4S</keyword>
<reference evidence="17" key="1">
    <citation type="submission" date="2016-11" db="EMBL/GenBank/DDBJ databases">
        <authorList>
            <person name="Varghese N."/>
            <person name="Submissions S."/>
        </authorList>
    </citation>
    <scope>NUCLEOTIDE SEQUENCE [LARGE SCALE GENOMIC DNA]</scope>
    <source>
        <strain evidence="17">DSM 10349</strain>
    </source>
</reference>
<proteinExistence type="inferred from homology"/>
<dbReference type="InterPro" id="IPR011604">
    <property type="entry name" value="PDDEXK-like_dom_sf"/>
</dbReference>
<keyword evidence="7 14" id="KW-0347">Helicase</keyword>
<feature type="binding site" evidence="14">
    <location>
        <position position="1121"/>
    </location>
    <ligand>
        <name>[4Fe-4S] cluster</name>
        <dbReference type="ChEBI" id="CHEBI:49883"/>
    </ligand>
</feature>
<comment type="similarity">
    <text evidence="14">Belongs to the helicase family. AddB/RexB type 1 subfamily.</text>
</comment>
<evidence type="ECO:0000256" key="11">
    <source>
        <dbReference type="ARBA" id="ARBA00023014"/>
    </source>
</evidence>
<keyword evidence="2 14" id="KW-0540">Nuclease</keyword>
<keyword evidence="11 14" id="KW-0411">Iron-sulfur</keyword>
<evidence type="ECO:0000256" key="14">
    <source>
        <dbReference type="HAMAP-Rule" id="MF_01452"/>
    </source>
</evidence>
<comment type="cofactor">
    <cofactor evidence="14">
        <name>Mg(2+)</name>
        <dbReference type="ChEBI" id="CHEBI:18420"/>
    </cofactor>
</comment>
<evidence type="ECO:0000313" key="17">
    <source>
        <dbReference type="Proteomes" id="UP000183997"/>
    </source>
</evidence>
<dbReference type="Gene3D" id="3.40.50.300">
    <property type="entry name" value="P-loop containing nucleotide triphosphate hydrolases"/>
    <property type="match status" value="4"/>
</dbReference>
<comment type="function">
    <text evidence="14">The heterodimer acts as both an ATP-dependent DNA helicase and an ATP-dependent, dual-direction single-stranded exonuclease. Recognizes the chi site generating a DNA molecule suitable for the initiation of homologous recombination. The AddB subunit has 5' -&gt; 3' nuclease activity but not helicase activity.</text>
</comment>
<dbReference type="GO" id="GO:0051539">
    <property type="term" value="F:4 iron, 4 sulfur cluster binding"/>
    <property type="evidence" value="ECO:0007669"/>
    <property type="project" value="UniProtKB-KW"/>
</dbReference>
<dbReference type="Pfam" id="PF13361">
    <property type="entry name" value="UvrD_C"/>
    <property type="match status" value="1"/>
</dbReference>
<keyword evidence="12 14" id="KW-0238">DNA-binding</keyword>
<evidence type="ECO:0000256" key="1">
    <source>
        <dbReference type="ARBA" id="ARBA00022485"/>
    </source>
</evidence>
<name>A0A1M6VM77_9FIRM</name>
<dbReference type="Pfam" id="PF12705">
    <property type="entry name" value="PDDEXK_1"/>
    <property type="match status" value="1"/>
</dbReference>
<keyword evidence="8 14" id="KW-0269">Exonuclease</keyword>
<dbReference type="RefSeq" id="WP_072916447.1">
    <property type="nucleotide sequence ID" value="NZ_FRAR01000025.1"/>
</dbReference>
<feature type="binding site" evidence="14">
    <location>
        <position position="1112"/>
    </location>
    <ligand>
        <name>[4Fe-4S] cluster</name>
        <dbReference type="ChEBI" id="CHEBI:49883"/>
    </ligand>
</feature>
<dbReference type="PROSITE" id="PS51217">
    <property type="entry name" value="UVRD_HELICASE_CTER"/>
    <property type="match status" value="1"/>
</dbReference>
<dbReference type="InterPro" id="IPR014140">
    <property type="entry name" value="DNA_helicase_suAddB"/>
</dbReference>
<feature type="binding site" evidence="14">
    <location>
        <position position="793"/>
    </location>
    <ligand>
        <name>[4Fe-4S] cluster</name>
        <dbReference type="ChEBI" id="CHEBI:49883"/>
    </ligand>
</feature>
<keyword evidence="6 14" id="KW-0378">Hydrolase</keyword>
<dbReference type="GO" id="GO:0003690">
    <property type="term" value="F:double-stranded DNA binding"/>
    <property type="evidence" value="ECO:0007669"/>
    <property type="project" value="UniProtKB-UniRule"/>
</dbReference>
<dbReference type="AlphaFoldDB" id="A0A1M6VM77"/>
<dbReference type="InterPro" id="IPR038726">
    <property type="entry name" value="PDDEXK_AddAB-type"/>
</dbReference>
<keyword evidence="17" id="KW-1185">Reference proteome</keyword>
<evidence type="ECO:0000256" key="2">
    <source>
        <dbReference type="ARBA" id="ARBA00022722"/>
    </source>
</evidence>
<evidence type="ECO:0000256" key="10">
    <source>
        <dbReference type="ARBA" id="ARBA00023004"/>
    </source>
</evidence>
<dbReference type="InterPro" id="IPR049035">
    <property type="entry name" value="ADDB_N"/>
</dbReference>
<evidence type="ECO:0000256" key="7">
    <source>
        <dbReference type="ARBA" id="ARBA00022806"/>
    </source>
</evidence>
<dbReference type="EC" id="3.1.-.-" evidence="14"/>
<dbReference type="PANTHER" id="PTHR30591:SF1">
    <property type="entry name" value="RECBCD ENZYME SUBUNIT RECC"/>
    <property type="match status" value="1"/>
</dbReference>
<evidence type="ECO:0000256" key="9">
    <source>
        <dbReference type="ARBA" id="ARBA00022840"/>
    </source>
</evidence>
<evidence type="ECO:0000256" key="3">
    <source>
        <dbReference type="ARBA" id="ARBA00022723"/>
    </source>
</evidence>
<evidence type="ECO:0000256" key="4">
    <source>
        <dbReference type="ARBA" id="ARBA00022741"/>
    </source>
</evidence>
<dbReference type="OrthoDB" id="9758506at2"/>
<protein>
    <recommendedName>
        <fullName evidence="14">ATP-dependent helicase/deoxyribonuclease subunit B</fullName>
        <ecNumber evidence="14">3.1.-.-</ecNumber>
    </recommendedName>
    <alternativeName>
        <fullName evidence="14">ATP-dependent helicase/nuclease subunit AddB</fullName>
    </alternativeName>
</protein>
<sequence>MSLRFIIGRAGSGKSHTCLEQIQEKLRYSQEGTSIILLVPEQATFQYEYMVATTPGLKGTMRAQVLSFRRLAWRVLQEVGGAARAHIGELGKRMVLRRILEQRKLELKVFHRAARQPGFSNSLATTLAEFKAYRIKPGDLERGITQLEAQGEGTALDKLQDLHLLYGDLENFLAERFTDPDDYLNLLAERLLGSPTVQGADVYIDGFTGFTPQEYAVIEGILTTAQRVQIALCFDPTHVKVPCSEEEMFYLTVETYNRLQEMAGSLRLEMEPPVLLETPVPQRFQASPALAHVEKYYFCHPAAANEDQAGIKLVACANRRAEVEAAAREIVRLSRDKGLRWRDMVVLLRDLQEYHHVIMNVFEDYDIPVFIDHKRSVLHHPLVELIRSALETAVENWSYDPVFRYLKTDLIPLLQREEIDRLENYVLAHGLRGSRWIDGRDWTYRRKYTLEEDQELSEQEDKELDQINNIRYRAIAHLKNFTTALSQSKQVRQITIALFELLQALQVSETLEGWAKELELQGCLSEAREYAQLWNNVLLLLDEIVEALGEEEISLEEYCRVLEEGLENLKLGIIPPGLDQVVVGTLERSRNPNVRAALVLGISDGVLPARLSDEGLISDYERETLREMGLILAPGTRRKLFDEQFHIYTALTRASEELYLSYPQADDEGKGLAPSQVIARVKELLPRLVEQVMPVEPSGASRDLEFIASAGRSMSYLAAKFREMKTGQPVDPIWQDVYSWFTRQPKQGQRCGKILAGLYHVNQEPRLAKGLGQRLYGSSLKASVSRLEKFTACPFAHYLSHGLRLKERGQFQLGAPDLGQFFHAALKTFVERIKEQNLDWGQLPQDQAVALTGEIVDELAPRLQNEILLSTARHRYLIRKLKRTLARAVSTLTEHAKKGSFRPLAVEVGFGEQGELPPLSINLGENGALQMSGRIDRIDCAWEGGQPYLTIMDYKSGLADLKLSDIYHGLKLQLLTYLDVALRNAGQLVNHPALPAAMLYFGVRDPLFSSSGPVSEQKAAEEMLKQLKMKGLLLADQAVIGLLDGDLAGTSLLLPVGYKKDGTFTSASRVISEEQFAQLRSYLQSQLGTIGQRIVSGEIAISPYQQGQEKACRFCVFKPVCQFDPLQEGNLFRLLTNWDEEAIWSLIRESLGDNHE</sequence>
<organism evidence="16 17">
    <name type="scientific">Desulforamulus aeronauticus DSM 10349</name>
    <dbReference type="NCBI Taxonomy" id="1121421"/>
    <lineage>
        <taxon>Bacteria</taxon>
        <taxon>Bacillati</taxon>
        <taxon>Bacillota</taxon>
        <taxon>Clostridia</taxon>
        <taxon>Eubacteriales</taxon>
        <taxon>Peptococcaceae</taxon>
        <taxon>Desulforamulus</taxon>
    </lineage>
</organism>
<comment type="subunit">
    <text evidence="14">Heterodimer of AddA and AddB.</text>
</comment>
<evidence type="ECO:0000313" key="16">
    <source>
        <dbReference type="EMBL" id="SHK82366.1"/>
    </source>
</evidence>
<evidence type="ECO:0000259" key="15">
    <source>
        <dbReference type="PROSITE" id="PS51217"/>
    </source>
</evidence>
<dbReference type="Gene3D" id="6.10.140.1030">
    <property type="match status" value="1"/>
</dbReference>
<keyword evidence="9 14" id="KW-0067">ATP-binding</keyword>
<evidence type="ECO:0000256" key="5">
    <source>
        <dbReference type="ARBA" id="ARBA00022763"/>
    </source>
</evidence>
<keyword evidence="4 14" id="KW-0547">Nucleotide-binding</keyword>
<dbReference type="PANTHER" id="PTHR30591">
    <property type="entry name" value="RECBCD ENZYME SUBUNIT RECC"/>
    <property type="match status" value="1"/>
</dbReference>
<dbReference type="GO" id="GO:0004386">
    <property type="term" value="F:helicase activity"/>
    <property type="evidence" value="ECO:0007669"/>
    <property type="project" value="UniProtKB-KW"/>
</dbReference>
<dbReference type="GO" id="GO:0046872">
    <property type="term" value="F:metal ion binding"/>
    <property type="evidence" value="ECO:0007669"/>
    <property type="project" value="UniProtKB-KW"/>
</dbReference>
<dbReference type="Pfam" id="PF21445">
    <property type="entry name" value="ADDB_N"/>
    <property type="match status" value="1"/>
</dbReference>
<keyword evidence="10 14" id="KW-0408">Iron</keyword>
<dbReference type="HAMAP" id="MF_01452">
    <property type="entry name" value="AddB_type1"/>
    <property type="match status" value="1"/>
</dbReference>